<dbReference type="Proteomes" id="UP000615446">
    <property type="component" value="Unassembled WGS sequence"/>
</dbReference>
<dbReference type="EMBL" id="BLAL01000257">
    <property type="protein sequence ID" value="GES97183.1"/>
    <property type="molecule type" value="Genomic_DNA"/>
</dbReference>
<sequence>MRLSTAPRNIYGKLPSLEKDSAVLKFISEDKEKYSPQNDQELCVSFYGLCESDIPLLSVEEETFVGKVFGIITVAKECYFMECSLDDQEKLRFKLLKP</sequence>
<dbReference type="AlphaFoldDB" id="A0A8H3M612"/>
<comment type="caution">
    <text evidence="1">The sequence shown here is derived from an EMBL/GenBank/DDBJ whole genome shotgun (WGS) entry which is preliminary data.</text>
</comment>
<protein>
    <submittedName>
        <fullName evidence="1">Uncharacterized protein</fullName>
    </submittedName>
</protein>
<accession>A0A8H3M612</accession>
<dbReference type="OrthoDB" id="2427662at2759"/>
<evidence type="ECO:0000313" key="2">
    <source>
        <dbReference type="Proteomes" id="UP000615446"/>
    </source>
</evidence>
<name>A0A8H3M612_9GLOM</name>
<reference evidence="1" key="1">
    <citation type="submission" date="2019-10" db="EMBL/GenBank/DDBJ databases">
        <title>Conservation and host-specific expression of non-tandemly repeated heterogenous ribosome RNA gene in arbuscular mycorrhizal fungi.</title>
        <authorList>
            <person name="Maeda T."/>
            <person name="Kobayashi Y."/>
            <person name="Nakagawa T."/>
            <person name="Ezawa T."/>
            <person name="Yamaguchi K."/>
            <person name="Bino T."/>
            <person name="Nishimoto Y."/>
            <person name="Shigenobu S."/>
            <person name="Kawaguchi M."/>
        </authorList>
    </citation>
    <scope>NUCLEOTIDE SEQUENCE</scope>
    <source>
        <strain evidence="1">HR1</strain>
    </source>
</reference>
<proteinExistence type="predicted"/>
<evidence type="ECO:0000313" key="1">
    <source>
        <dbReference type="EMBL" id="GES97183.1"/>
    </source>
</evidence>
<gene>
    <name evidence="1" type="ORF">RCL2_002377200</name>
</gene>
<organism evidence="1 2">
    <name type="scientific">Rhizophagus clarus</name>
    <dbReference type="NCBI Taxonomy" id="94130"/>
    <lineage>
        <taxon>Eukaryota</taxon>
        <taxon>Fungi</taxon>
        <taxon>Fungi incertae sedis</taxon>
        <taxon>Mucoromycota</taxon>
        <taxon>Glomeromycotina</taxon>
        <taxon>Glomeromycetes</taxon>
        <taxon>Glomerales</taxon>
        <taxon>Glomeraceae</taxon>
        <taxon>Rhizophagus</taxon>
    </lineage>
</organism>